<dbReference type="EMBL" id="SHNO01000001">
    <property type="protein sequence ID" value="MCX2976055.1"/>
    <property type="molecule type" value="Genomic_DNA"/>
</dbReference>
<dbReference type="SUPFAM" id="SSF56935">
    <property type="entry name" value="Porins"/>
    <property type="match status" value="1"/>
</dbReference>
<keyword evidence="9 16" id="KW-0675">Receptor</keyword>
<dbReference type="InterPro" id="IPR037066">
    <property type="entry name" value="Plug_dom_sf"/>
</dbReference>
<evidence type="ECO:0000313" key="16">
    <source>
        <dbReference type="EMBL" id="MCX2976055.1"/>
    </source>
</evidence>
<name>A0ABT3T2H8_9GAMM</name>
<evidence type="ECO:0000256" key="2">
    <source>
        <dbReference type="ARBA" id="ARBA00008143"/>
    </source>
</evidence>
<feature type="signal peptide" evidence="13">
    <location>
        <begin position="1"/>
        <end position="22"/>
    </location>
</feature>
<comment type="subcellular location">
    <subcellularLocation>
        <location evidence="1 11">Cell outer membrane</location>
        <topology evidence="1 11">Multi-pass membrane protein</topology>
    </subcellularLocation>
</comment>
<gene>
    <name evidence="16" type="ORF">EYC82_01625</name>
</gene>
<evidence type="ECO:0000256" key="6">
    <source>
        <dbReference type="ARBA" id="ARBA00022729"/>
    </source>
</evidence>
<keyword evidence="10 11" id="KW-0998">Cell outer membrane</keyword>
<dbReference type="CDD" id="cd01347">
    <property type="entry name" value="ligand_gated_channel"/>
    <property type="match status" value="1"/>
</dbReference>
<dbReference type="Gene3D" id="2.170.130.10">
    <property type="entry name" value="TonB-dependent receptor, plug domain"/>
    <property type="match status" value="1"/>
</dbReference>
<keyword evidence="8 11" id="KW-0472">Membrane</keyword>
<dbReference type="InterPro" id="IPR012910">
    <property type="entry name" value="Plug_dom"/>
</dbReference>
<keyword evidence="4 11" id="KW-1134">Transmembrane beta strand</keyword>
<dbReference type="Pfam" id="PF07715">
    <property type="entry name" value="Plug"/>
    <property type="match status" value="1"/>
</dbReference>
<evidence type="ECO:0000256" key="4">
    <source>
        <dbReference type="ARBA" id="ARBA00022452"/>
    </source>
</evidence>
<keyword evidence="5 11" id="KW-0812">Transmembrane</keyword>
<dbReference type="PANTHER" id="PTHR30069">
    <property type="entry name" value="TONB-DEPENDENT OUTER MEMBRANE RECEPTOR"/>
    <property type="match status" value="1"/>
</dbReference>
<evidence type="ECO:0000256" key="12">
    <source>
        <dbReference type="RuleBase" id="RU003357"/>
    </source>
</evidence>
<evidence type="ECO:0000256" key="7">
    <source>
        <dbReference type="ARBA" id="ARBA00023077"/>
    </source>
</evidence>
<evidence type="ECO:0000256" key="1">
    <source>
        <dbReference type="ARBA" id="ARBA00004571"/>
    </source>
</evidence>
<evidence type="ECO:0000256" key="13">
    <source>
        <dbReference type="SAM" id="SignalP"/>
    </source>
</evidence>
<feature type="domain" description="TonB-dependent receptor-like beta-barrel" evidence="14">
    <location>
        <begin position="202"/>
        <end position="602"/>
    </location>
</feature>
<organism evidence="16 17">
    <name type="scientific">Candidatus Marimicrobium litorale</name>
    <dbReference type="NCBI Taxonomy" id="2518991"/>
    <lineage>
        <taxon>Bacteria</taxon>
        <taxon>Pseudomonadati</taxon>
        <taxon>Pseudomonadota</taxon>
        <taxon>Gammaproteobacteria</taxon>
        <taxon>Cellvibrionales</taxon>
        <taxon>Halieaceae</taxon>
        <taxon>Marimicrobium</taxon>
    </lineage>
</organism>
<evidence type="ECO:0000256" key="9">
    <source>
        <dbReference type="ARBA" id="ARBA00023170"/>
    </source>
</evidence>
<keyword evidence="6 13" id="KW-0732">Signal</keyword>
<dbReference type="InterPro" id="IPR036942">
    <property type="entry name" value="Beta-barrel_TonB_sf"/>
</dbReference>
<evidence type="ECO:0000313" key="17">
    <source>
        <dbReference type="Proteomes" id="UP001143304"/>
    </source>
</evidence>
<keyword evidence="7 12" id="KW-0798">TonB box</keyword>
<evidence type="ECO:0000256" key="5">
    <source>
        <dbReference type="ARBA" id="ARBA00022692"/>
    </source>
</evidence>
<evidence type="ECO:0000259" key="15">
    <source>
        <dbReference type="Pfam" id="PF07715"/>
    </source>
</evidence>
<evidence type="ECO:0000256" key="8">
    <source>
        <dbReference type="ARBA" id="ARBA00023136"/>
    </source>
</evidence>
<keyword evidence="17" id="KW-1185">Reference proteome</keyword>
<reference evidence="16" key="1">
    <citation type="submission" date="2019-02" db="EMBL/GenBank/DDBJ databases">
        <authorList>
            <person name="Li S.-H."/>
        </authorList>
    </citation>
    <scope>NUCLEOTIDE SEQUENCE</scope>
    <source>
        <strain evidence="16">IMCC11814</strain>
    </source>
</reference>
<keyword evidence="3 11" id="KW-0813">Transport</keyword>
<dbReference type="Proteomes" id="UP001143304">
    <property type="component" value="Unassembled WGS sequence"/>
</dbReference>
<comment type="similarity">
    <text evidence="2">Belongs to the TonB-dependent receptor family. Hemoglobin/haptoglobin binding protein subfamily.</text>
</comment>
<evidence type="ECO:0000259" key="14">
    <source>
        <dbReference type="Pfam" id="PF00593"/>
    </source>
</evidence>
<feature type="chain" id="PRO_5045996658" evidence="13">
    <location>
        <begin position="23"/>
        <end position="629"/>
    </location>
</feature>
<dbReference type="PANTHER" id="PTHR30069:SF29">
    <property type="entry name" value="HEMOGLOBIN AND HEMOGLOBIN-HAPTOGLOBIN-BINDING PROTEIN 1-RELATED"/>
    <property type="match status" value="1"/>
</dbReference>
<dbReference type="Gene3D" id="2.40.170.20">
    <property type="entry name" value="TonB-dependent receptor, beta-barrel domain"/>
    <property type="match status" value="1"/>
</dbReference>
<dbReference type="Pfam" id="PF00593">
    <property type="entry name" value="TonB_dep_Rec_b-barrel"/>
    <property type="match status" value="1"/>
</dbReference>
<dbReference type="RefSeq" id="WP_279247809.1">
    <property type="nucleotide sequence ID" value="NZ_SHNO01000001.1"/>
</dbReference>
<proteinExistence type="inferred from homology"/>
<sequence length="629" mass="68299">MKNLTHAVLLTVASGSLLSAHASNKLEEMVVTSSRIEMPLREVATSISVVTREDIQIRGFSTVAETLRYEPSIAVDSSGGVGKATNVRIRGEQGFRTKAYIDGIDIADPSAIGGGPNFSNLLSGAIDRVEILRGPEGLAYGADAGGVINMSTAAPQSGFTGSLEAEGGRYGTQQYLGHVAGGNETVDGVISAERFKTDGFNALDTNDRDDDGYENTTFHGRAGWNVTDKLRADVVGRTVEGENDYDDCFVPPNFDPSDNCNTDYSQDAWRVALTHQGEAFGNTLSYNSNKTDRKFKDDGILSFRAEGTVEVLGYLGNWSHSDPLTLVYGAELQKDSIDVFSFGNEQSDSDRDQQGYFVEYQGGFADSLYVSAGARYTDNDDFGSKTTYRTGITYLVEAGEGELKLKGTYGTGFRAPTLDEIAFNAGSQAIVPANQTLEAEESTGYDLGVAYYATAGWYVDLVYFDQEINDEIYFDFSSFDIPPPADGGSYGYLQGNGDTSSDGVEFITEVPVGEMITVTGNYTYTNTKDFDGAQRAKAPEGLANLGLRVTPWEGRLIANINYRMVRDRINRFGEDMKDYEILDISVTYNLTDALSIQGRVENALDEDYEEVSGYNTPGAAGYAGIRYSF</sequence>
<evidence type="ECO:0000256" key="11">
    <source>
        <dbReference type="PROSITE-ProRule" id="PRU01360"/>
    </source>
</evidence>
<feature type="domain" description="TonB-dependent receptor plug" evidence="15">
    <location>
        <begin position="40"/>
        <end position="146"/>
    </location>
</feature>
<dbReference type="InterPro" id="IPR000531">
    <property type="entry name" value="Beta-barrel_TonB"/>
</dbReference>
<evidence type="ECO:0000256" key="10">
    <source>
        <dbReference type="ARBA" id="ARBA00023237"/>
    </source>
</evidence>
<protein>
    <submittedName>
        <fullName evidence="16">TonB-dependent receptor</fullName>
    </submittedName>
</protein>
<dbReference type="InterPro" id="IPR039426">
    <property type="entry name" value="TonB-dep_rcpt-like"/>
</dbReference>
<accession>A0ABT3T2H8</accession>
<dbReference type="PROSITE" id="PS52016">
    <property type="entry name" value="TONB_DEPENDENT_REC_3"/>
    <property type="match status" value="1"/>
</dbReference>
<comment type="caution">
    <text evidence="16">The sequence shown here is derived from an EMBL/GenBank/DDBJ whole genome shotgun (WGS) entry which is preliminary data.</text>
</comment>
<evidence type="ECO:0000256" key="3">
    <source>
        <dbReference type="ARBA" id="ARBA00022448"/>
    </source>
</evidence>